<dbReference type="Proteomes" id="UP000620104">
    <property type="component" value="Unassembled WGS sequence"/>
</dbReference>
<keyword evidence="5" id="KW-0520">NAD</keyword>
<accession>A0A8H3TT41</accession>
<feature type="compositionally biased region" description="Acidic residues" evidence="8">
    <location>
        <begin position="455"/>
        <end position="471"/>
    </location>
</feature>
<comment type="subcellular location">
    <subcellularLocation>
        <location evidence="1">Mitochondrion</location>
    </subcellularLocation>
</comment>
<dbReference type="PANTHER" id="PTHR11085:SF8">
    <property type="entry name" value="NAD-DEPENDENT HISTONE DEACETYLASE HST3"/>
    <property type="match status" value="1"/>
</dbReference>
<evidence type="ECO:0000256" key="2">
    <source>
        <dbReference type="ARBA" id="ARBA00006924"/>
    </source>
</evidence>
<dbReference type="EMBL" id="BLZA01000013">
    <property type="protein sequence ID" value="GHJ85744.1"/>
    <property type="molecule type" value="Genomic_DNA"/>
</dbReference>
<feature type="domain" description="Deacetylase sirtuin-type" evidence="9">
    <location>
        <begin position="14"/>
        <end position="353"/>
    </location>
</feature>
<evidence type="ECO:0000256" key="3">
    <source>
        <dbReference type="ARBA" id="ARBA00022679"/>
    </source>
</evidence>
<evidence type="ECO:0000313" key="11">
    <source>
        <dbReference type="Proteomes" id="UP000620104"/>
    </source>
</evidence>
<dbReference type="InterPro" id="IPR029035">
    <property type="entry name" value="DHS-like_NAD/FAD-binding_dom"/>
</dbReference>
<dbReference type="GO" id="GO:0070403">
    <property type="term" value="F:NAD+ binding"/>
    <property type="evidence" value="ECO:0007669"/>
    <property type="project" value="InterPro"/>
</dbReference>
<dbReference type="SUPFAM" id="SSF52467">
    <property type="entry name" value="DHS-like NAD/FAD-binding domain"/>
    <property type="match status" value="1"/>
</dbReference>
<evidence type="ECO:0000256" key="8">
    <source>
        <dbReference type="SAM" id="MobiDB-lite"/>
    </source>
</evidence>
<keyword evidence="4" id="KW-0809">Transit peptide</keyword>
<dbReference type="GO" id="GO:0005634">
    <property type="term" value="C:nucleus"/>
    <property type="evidence" value="ECO:0007669"/>
    <property type="project" value="TreeGrafter"/>
</dbReference>
<dbReference type="InterPro" id="IPR026590">
    <property type="entry name" value="Ssirtuin_cat_dom"/>
</dbReference>
<feature type="binding site" evidence="7">
    <location>
        <position position="190"/>
    </location>
    <ligand>
        <name>Zn(2+)</name>
        <dbReference type="ChEBI" id="CHEBI:29105"/>
    </ligand>
</feature>
<name>A0A8H3TT41_9TREE</name>
<evidence type="ECO:0000256" key="7">
    <source>
        <dbReference type="PROSITE-ProRule" id="PRU00236"/>
    </source>
</evidence>
<comment type="similarity">
    <text evidence="2">Belongs to the sirtuin family. Class I subfamily.</text>
</comment>
<keyword evidence="11" id="KW-1185">Reference proteome</keyword>
<dbReference type="GO" id="GO:0017136">
    <property type="term" value="F:histone deacetylase activity, NAD-dependent"/>
    <property type="evidence" value="ECO:0007669"/>
    <property type="project" value="TreeGrafter"/>
</dbReference>
<feature type="binding site" evidence="7">
    <location>
        <position position="215"/>
    </location>
    <ligand>
        <name>Zn(2+)</name>
        <dbReference type="ChEBI" id="CHEBI:29105"/>
    </ligand>
</feature>
<dbReference type="InterPro" id="IPR050134">
    <property type="entry name" value="NAD-dep_sirtuin_deacylases"/>
</dbReference>
<evidence type="ECO:0000256" key="1">
    <source>
        <dbReference type="ARBA" id="ARBA00004173"/>
    </source>
</evidence>
<feature type="binding site" evidence="7">
    <location>
        <position position="218"/>
    </location>
    <ligand>
        <name>Zn(2+)</name>
        <dbReference type="ChEBI" id="CHEBI:29105"/>
    </ligand>
</feature>
<feature type="binding site" evidence="7">
    <location>
        <position position="193"/>
    </location>
    <ligand>
        <name>Zn(2+)</name>
        <dbReference type="ChEBI" id="CHEBI:29105"/>
    </ligand>
</feature>
<dbReference type="GO" id="GO:0005739">
    <property type="term" value="C:mitochondrion"/>
    <property type="evidence" value="ECO:0007669"/>
    <property type="project" value="UniProtKB-SubCell"/>
</dbReference>
<keyword evidence="6" id="KW-0496">Mitochondrion</keyword>
<dbReference type="AlphaFoldDB" id="A0A8H3TT41"/>
<evidence type="ECO:0000313" key="10">
    <source>
        <dbReference type="EMBL" id="GHJ85744.1"/>
    </source>
</evidence>
<feature type="active site" description="Proton acceptor" evidence="7">
    <location>
        <position position="182"/>
    </location>
</feature>
<feature type="compositionally biased region" description="Low complexity" evidence="8">
    <location>
        <begin position="435"/>
        <end position="444"/>
    </location>
</feature>
<keyword evidence="7" id="KW-0862">Zinc</keyword>
<feature type="compositionally biased region" description="Polar residues" evidence="8">
    <location>
        <begin position="403"/>
        <end position="425"/>
    </location>
</feature>
<dbReference type="Pfam" id="PF02146">
    <property type="entry name" value="SIR2"/>
    <property type="match status" value="2"/>
</dbReference>
<dbReference type="Gene3D" id="3.30.1600.10">
    <property type="entry name" value="SIR2/SIRT2 'Small Domain"/>
    <property type="match status" value="1"/>
</dbReference>
<gene>
    <name evidence="10" type="ORF">NliqN6_2146</name>
</gene>
<dbReference type="InterPro" id="IPR003000">
    <property type="entry name" value="Sirtuin"/>
</dbReference>
<protein>
    <recommendedName>
        <fullName evidence="9">Deacetylase sirtuin-type domain-containing protein</fullName>
    </recommendedName>
</protein>
<dbReference type="GO" id="GO:0046872">
    <property type="term" value="F:metal ion binding"/>
    <property type="evidence" value="ECO:0007669"/>
    <property type="project" value="UniProtKB-KW"/>
</dbReference>
<dbReference type="InterPro" id="IPR026591">
    <property type="entry name" value="Sirtuin_cat_small_dom_sf"/>
</dbReference>
<keyword evidence="7" id="KW-0479">Metal-binding</keyword>
<dbReference type="PROSITE" id="PS50305">
    <property type="entry name" value="SIRTUIN"/>
    <property type="match status" value="1"/>
</dbReference>
<evidence type="ECO:0000256" key="5">
    <source>
        <dbReference type="ARBA" id="ARBA00023027"/>
    </source>
</evidence>
<sequence length="507" mass="55300">MKHVNIDQASSALPLSTQATLRHLTGIILQSSRIIIVTGAGISCASGIPDFRSQEGLYALCPSSTATNMTGQDLFSAHCLTRPDTRAAFNTFIGNLSVLCAQASPTRTHALLRALEARPKLSPRGGKKGRGEGKGRLLRVYTQNIDGLEEKVGLGNGLSLHSEQTQAASNSSNHASLVIKLHGSLSESRCTLCQTMTPTTSKCLELYTAGASPSCPTCIDRSAIRAARSARGIKVGALRPALVLYDEPHPDAEKIGNVQVKDVDPPKGREPEMLIVMGTSLKIHGVKSFLRSLVKTIKANHASDTTPSPRIAFINKTAPPAEFRDAFDVWVQGDCDVWARLTEAEWRRQRPWEWETQEKLALSASHRRVTSEKDKLKENVPIPTPSKEASVAPAVKRKRDDTITNTPPRKTPTRQPLRSLQSTGSACPLTPSPTPLRSSARSPAFARYRRRIDDSEPEGSDDDDDADVSDSEPERQRLRYSKSRTESLPSSPPATPIRRMTRLSARA</sequence>
<evidence type="ECO:0000259" key="9">
    <source>
        <dbReference type="PROSITE" id="PS50305"/>
    </source>
</evidence>
<organism evidence="10 11">
    <name type="scientific">Naganishia liquefaciens</name>
    <dbReference type="NCBI Taxonomy" id="104408"/>
    <lineage>
        <taxon>Eukaryota</taxon>
        <taxon>Fungi</taxon>
        <taxon>Dikarya</taxon>
        <taxon>Basidiomycota</taxon>
        <taxon>Agaricomycotina</taxon>
        <taxon>Tremellomycetes</taxon>
        <taxon>Filobasidiales</taxon>
        <taxon>Filobasidiaceae</taxon>
        <taxon>Naganishia</taxon>
    </lineage>
</organism>
<proteinExistence type="inferred from homology"/>
<dbReference type="PANTHER" id="PTHR11085">
    <property type="entry name" value="NAD-DEPENDENT PROTEIN DEACYLASE SIRTUIN-5, MITOCHONDRIAL-RELATED"/>
    <property type="match status" value="1"/>
</dbReference>
<keyword evidence="3" id="KW-0808">Transferase</keyword>
<feature type="region of interest" description="Disordered" evidence="8">
    <location>
        <begin position="363"/>
        <end position="507"/>
    </location>
</feature>
<reference evidence="10" key="1">
    <citation type="submission" date="2020-07" db="EMBL/GenBank/DDBJ databases">
        <title>Draft Genome Sequence of a Deep-Sea Yeast, Naganishia (Cryptococcus) liquefaciens strain N6.</title>
        <authorList>
            <person name="Han Y.W."/>
            <person name="Kajitani R."/>
            <person name="Morimoto H."/>
            <person name="Parhat M."/>
            <person name="Tsubouchi H."/>
            <person name="Bakenova O."/>
            <person name="Ogata M."/>
            <person name="Argunhan B."/>
            <person name="Aoki R."/>
            <person name="Kajiwara S."/>
            <person name="Itoh T."/>
            <person name="Iwasaki H."/>
        </authorList>
    </citation>
    <scope>NUCLEOTIDE SEQUENCE</scope>
    <source>
        <strain evidence="10">N6</strain>
    </source>
</reference>
<evidence type="ECO:0000256" key="6">
    <source>
        <dbReference type="ARBA" id="ARBA00023128"/>
    </source>
</evidence>
<feature type="compositionally biased region" description="Basic and acidic residues" evidence="8">
    <location>
        <begin position="369"/>
        <end position="378"/>
    </location>
</feature>
<evidence type="ECO:0000256" key="4">
    <source>
        <dbReference type="ARBA" id="ARBA00022946"/>
    </source>
</evidence>
<comment type="caution">
    <text evidence="10">The sequence shown here is derived from an EMBL/GenBank/DDBJ whole genome shotgun (WGS) entry which is preliminary data.</text>
</comment>
<dbReference type="OrthoDB" id="2919105at2759"/>
<dbReference type="Gene3D" id="3.40.50.1220">
    <property type="entry name" value="TPP-binding domain"/>
    <property type="match status" value="1"/>
</dbReference>